<dbReference type="Proteomes" id="UP001144396">
    <property type="component" value="Unassembled WGS sequence"/>
</dbReference>
<comment type="caution">
    <text evidence="1">The sequence shown here is derived from an EMBL/GenBank/DDBJ whole genome shotgun (WGS) entry which is preliminary data.</text>
</comment>
<gene>
    <name evidence="1" type="ORF">ARHIZOSPH14_11230</name>
</gene>
<name>A0A9W6FNU9_9MICO</name>
<dbReference type="AlphaFoldDB" id="A0A9W6FNU9"/>
<reference evidence="1" key="1">
    <citation type="submission" date="2022-12" db="EMBL/GenBank/DDBJ databases">
        <title>Reference genome sequencing for broad-spectrum identification of bacterial and archaeal isolates by mass spectrometry.</title>
        <authorList>
            <person name="Sekiguchi Y."/>
            <person name="Tourlousse D.M."/>
        </authorList>
    </citation>
    <scope>NUCLEOTIDE SEQUENCE</scope>
    <source>
        <strain evidence="1">14</strain>
    </source>
</reference>
<evidence type="ECO:0000313" key="1">
    <source>
        <dbReference type="EMBL" id="GLI26881.1"/>
    </source>
</evidence>
<organism evidence="1 2">
    <name type="scientific">Agromyces rhizosphaerae</name>
    <dbReference type="NCBI Taxonomy" id="88374"/>
    <lineage>
        <taxon>Bacteria</taxon>
        <taxon>Bacillati</taxon>
        <taxon>Actinomycetota</taxon>
        <taxon>Actinomycetes</taxon>
        <taxon>Micrococcales</taxon>
        <taxon>Microbacteriaceae</taxon>
        <taxon>Agromyces</taxon>
    </lineage>
</organism>
<keyword evidence="2" id="KW-1185">Reference proteome</keyword>
<sequence length="63" mass="7136">MKMRIAKRAGELSARPEAKLRARAIGVLRSPTSVRIRIPPRFRVATAPPRPYRRVMVLLNGND</sequence>
<accession>A0A9W6FNU9</accession>
<evidence type="ECO:0000313" key="2">
    <source>
        <dbReference type="Proteomes" id="UP001144396"/>
    </source>
</evidence>
<protein>
    <submittedName>
        <fullName evidence="1">Uncharacterized protein</fullName>
    </submittedName>
</protein>
<dbReference type="EMBL" id="BSDP01000001">
    <property type="protein sequence ID" value="GLI26881.1"/>
    <property type="molecule type" value="Genomic_DNA"/>
</dbReference>
<proteinExistence type="predicted"/>